<dbReference type="PANTHER" id="PTHR23132">
    <property type="entry name" value="D-ALANINE--D-ALANINE LIGASE"/>
    <property type="match status" value="1"/>
</dbReference>
<accession>A0A9P5VPP6</accession>
<dbReference type="GO" id="GO:0046872">
    <property type="term" value="F:metal ion binding"/>
    <property type="evidence" value="ECO:0007669"/>
    <property type="project" value="InterPro"/>
</dbReference>
<dbReference type="Gene3D" id="3.30.470.20">
    <property type="entry name" value="ATP-grasp fold, B domain"/>
    <property type="match status" value="2"/>
</dbReference>
<evidence type="ECO:0000313" key="6">
    <source>
        <dbReference type="EMBL" id="KAF9335672.1"/>
    </source>
</evidence>
<dbReference type="PANTHER" id="PTHR23132:SF23">
    <property type="entry name" value="D-ALANINE--D-ALANINE LIGASE B"/>
    <property type="match status" value="1"/>
</dbReference>
<comment type="caution">
    <text evidence="6">The sequence shown here is derived from an EMBL/GenBank/DDBJ whole genome shotgun (WGS) entry which is preliminary data.</text>
</comment>
<evidence type="ECO:0000256" key="2">
    <source>
        <dbReference type="ARBA" id="ARBA00022598"/>
    </source>
</evidence>
<dbReference type="EMBL" id="JAAAUY010000090">
    <property type="protein sequence ID" value="KAF9335672.1"/>
    <property type="molecule type" value="Genomic_DNA"/>
</dbReference>
<dbReference type="GO" id="GO:0005524">
    <property type="term" value="F:ATP binding"/>
    <property type="evidence" value="ECO:0007669"/>
    <property type="project" value="UniProtKB-UniRule"/>
</dbReference>
<name>A0A9P5VPP6_9FUNG</name>
<dbReference type="Proteomes" id="UP000696485">
    <property type="component" value="Unassembled WGS sequence"/>
</dbReference>
<dbReference type="PROSITE" id="PS50975">
    <property type="entry name" value="ATP_GRASP"/>
    <property type="match status" value="1"/>
</dbReference>
<protein>
    <recommendedName>
        <fullName evidence="5">ATP-grasp domain-containing protein</fullName>
    </recommendedName>
</protein>
<keyword evidence="7" id="KW-1185">Reference proteome</keyword>
<reference evidence="6" key="1">
    <citation type="journal article" date="2020" name="Fungal Divers.">
        <title>Resolving the Mortierellaceae phylogeny through synthesis of multi-gene phylogenetics and phylogenomics.</title>
        <authorList>
            <person name="Vandepol N."/>
            <person name="Liber J."/>
            <person name="Desiro A."/>
            <person name="Na H."/>
            <person name="Kennedy M."/>
            <person name="Barry K."/>
            <person name="Grigoriev I.V."/>
            <person name="Miller A.N."/>
            <person name="O'Donnell K."/>
            <person name="Stajich J.E."/>
            <person name="Bonito G."/>
        </authorList>
    </citation>
    <scope>NUCLEOTIDE SEQUENCE</scope>
    <source>
        <strain evidence="6">NVP1</strain>
    </source>
</reference>
<dbReference type="SUPFAM" id="SSF56059">
    <property type="entry name" value="Glutathione synthetase ATP-binding domain-like"/>
    <property type="match status" value="1"/>
</dbReference>
<proteinExistence type="inferred from homology"/>
<comment type="similarity">
    <text evidence="1">Belongs to the D-alanine--D-alanine ligase family.</text>
</comment>
<dbReference type="InterPro" id="IPR011761">
    <property type="entry name" value="ATP-grasp"/>
</dbReference>
<dbReference type="InterPro" id="IPR011095">
    <property type="entry name" value="Dala_Dala_lig_C"/>
</dbReference>
<evidence type="ECO:0000259" key="5">
    <source>
        <dbReference type="PROSITE" id="PS50975"/>
    </source>
</evidence>
<evidence type="ECO:0000256" key="1">
    <source>
        <dbReference type="ARBA" id="ARBA00010871"/>
    </source>
</evidence>
<sequence>MPSSLSTAAIRILRPLPGRRATACEHHDGTGSVDGKTTSTTNTSSINPTVPDLDPSDPITLCNEFDRAQSIADLEDKLHKAGYSDVEIVPVSLETVVAVADCLAKEMEEKRARNLDLVVFQLCDGTELDGYPGVSMIEALEQRCVPFTGSDSAFYIISSSKPVLKKKLQAAKVPTSSFQEFDHLAVIADLDHIIGEIGFPMIVKPSISYASINISVKSVVHNPEDLLEQVNKSLAANMPEGKAPKAEPQVHPIDEYQHPLKVKAAATAAKDPIKEIDIETPTVFVEKYLAGREFTALVIGDKHWGVRAFPVAERAFDPRLGKFERLLAFDQYWAGYDLQGGEIPANEDFCKYQLADEAWQEKLQQVAKDAYLALDGTGYGRVDIRTVEMDTCEPVVLEVNANCGLSFEKDSSSLANILLMSHIAPPGFVKDLVDHAMHRSKRIYGTPASSYHAIVDIMNNDYTAMSNARDQEVLVQS</sequence>
<feature type="domain" description="ATP-grasp" evidence="5">
    <location>
        <begin position="165"/>
        <end position="425"/>
    </location>
</feature>
<keyword evidence="3" id="KW-0547">Nucleotide-binding</keyword>
<keyword evidence="3" id="KW-0067">ATP-binding</keyword>
<dbReference type="GO" id="GO:0008716">
    <property type="term" value="F:D-alanine-D-alanine ligase activity"/>
    <property type="evidence" value="ECO:0007669"/>
    <property type="project" value="InterPro"/>
</dbReference>
<dbReference type="AlphaFoldDB" id="A0A9P5VPP6"/>
<feature type="region of interest" description="Disordered" evidence="4">
    <location>
        <begin position="20"/>
        <end position="53"/>
    </location>
</feature>
<gene>
    <name evidence="6" type="ORF">BG006_010926</name>
</gene>
<dbReference type="Pfam" id="PF07478">
    <property type="entry name" value="Dala_Dala_lig_C"/>
    <property type="match status" value="1"/>
</dbReference>
<evidence type="ECO:0000313" key="7">
    <source>
        <dbReference type="Proteomes" id="UP000696485"/>
    </source>
</evidence>
<organism evidence="6 7">
    <name type="scientific">Podila minutissima</name>
    <dbReference type="NCBI Taxonomy" id="64525"/>
    <lineage>
        <taxon>Eukaryota</taxon>
        <taxon>Fungi</taxon>
        <taxon>Fungi incertae sedis</taxon>
        <taxon>Mucoromycota</taxon>
        <taxon>Mortierellomycotina</taxon>
        <taxon>Mortierellomycetes</taxon>
        <taxon>Mortierellales</taxon>
        <taxon>Mortierellaceae</taxon>
        <taxon>Podila</taxon>
    </lineage>
</organism>
<evidence type="ECO:0000256" key="4">
    <source>
        <dbReference type="SAM" id="MobiDB-lite"/>
    </source>
</evidence>
<keyword evidence="2" id="KW-0436">Ligase</keyword>
<evidence type="ECO:0000256" key="3">
    <source>
        <dbReference type="PROSITE-ProRule" id="PRU00409"/>
    </source>
</evidence>